<dbReference type="AlphaFoldDB" id="A0A1R3K9I6"/>
<sequence length="43" mass="5293">RNFEEGNKRETDKRRVVEDLKKEGMELRKGRVRITQFTTKKER</sequence>
<reference evidence="1 2" key="1">
    <citation type="submission" date="2013-09" db="EMBL/GenBank/DDBJ databases">
        <title>Corchorus capsularis genome sequencing.</title>
        <authorList>
            <person name="Alam M."/>
            <person name="Haque M.S."/>
            <person name="Islam M.S."/>
            <person name="Emdad E.M."/>
            <person name="Islam M.M."/>
            <person name="Ahmed B."/>
            <person name="Halim A."/>
            <person name="Hossen Q.M.M."/>
            <person name="Hossain M.Z."/>
            <person name="Ahmed R."/>
            <person name="Khan M.M."/>
            <person name="Islam R."/>
            <person name="Rashid M.M."/>
            <person name="Khan S.A."/>
            <person name="Rahman M.S."/>
            <person name="Alam M."/>
        </authorList>
    </citation>
    <scope>NUCLEOTIDE SEQUENCE [LARGE SCALE GENOMIC DNA]</scope>
    <source>
        <strain evidence="2">cv. CVL-1</strain>
        <tissue evidence="1">Whole seedling</tissue>
    </source>
</reference>
<protein>
    <submittedName>
        <fullName evidence="1">Uncharacterized protein</fullName>
    </submittedName>
</protein>
<gene>
    <name evidence="1" type="ORF">CCACVL1_02276</name>
</gene>
<comment type="caution">
    <text evidence="1">The sequence shown here is derived from an EMBL/GenBank/DDBJ whole genome shotgun (WGS) entry which is preliminary data.</text>
</comment>
<proteinExistence type="predicted"/>
<evidence type="ECO:0000313" key="2">
    <source>
        <dbReference type="Proteomes" id="UP000188268"/>
    </source>
</evidence>
<feature type="non-terminal residue" evidence="1">
    <location>
        <position position="1"/>
    </location>
</feature>
<name>A0A1R3K9I6_COCAP</name>
<dbReference type="Proteomes" id="UP000188268">
    <property type="component" value="Unassembled WGS sequence"/>
</dbReference>
<keyword evidence="2" id="KW-1185">Reference proteome</keyword>
<evidence type="ECO:0000313" key="1">
    <source>
        <dbReference type="EMBL" id="OMP03751.1"/>
    </source>
</evidence>
<dbReference type="Gramene" id="OMP03751">
    <property type="protein sequence ID" value="OMP03751"/>
    <property type="gene ID" value="CCACVL1_02276"/>
</dbReference>
<feature type="non-terminal residue" evidence="1">
    <location>
        <position position="43"/>
    </location>
</feature>
<accession>A0A1R3K9I6</accession>
<dbReference type="EMBL" id="AWWV01005969">
    <property type="protein sequence ID" value="OMP03751.1"/>
    <property type="molecule type" value="Genomic_DNA"/>
</dbReference>
<organism evidence="1 2">
    <name type="scientific">Corchorus capsularis</name>
    <name type="common">Jute</name>
    <dbReference type="NCBI Taxonomy" id="210143"/>
    <lineage>
        <taxon>Eukaryota</taxon>
        <taxon>Viridiplantae</taxon>
        <taxon>Streptophyta</taxon>
        <taxon>Embryophyta</taxon>
        <taxon>Tracheophyta</taxon>
        <taxon>Spermatophyta</taxon>
        <taxon>Magnoliopsida</taxon>
        <taxon>eudicotyledons</taxon>
        <taxon>Gunneridae</taxon>
        <taxon>Pentapetalae</taxon>
        <taxon>rosids</taxon>
        <taxon>malvids</taxon>
        <taxon>Malvales</taxon>
        <taxon>Malvaceae</taxon>
        <taxon>Grewioideae</taxon>
        <taxon>Apeibeae</taxon>
        <taxon>Corchorus</taxon>
    </lineage>
</organism>